<dbReference type="SUPFAM" id="SSF46785">
    <property type="entry name" value="Winged helix' DNA-binding domain"/>
    <property type="match status" value="2"/>
</dbReference>
<evidence type="ECO:0000313" key="3">
    <source>
        <dbReference type="Proteomes" id="UP000295198"/>
    </source>
</evidence>
<dbReference type="InterPro" id="IPR036388">
    <property type="entry name" value="WH-like_DNA-bd_sf"/>
</dbReference>
<dbReference type="Proteomes" id="UP000295198">
    <property type="component" value="Unassembled WGS sequence"/>
</dbReference>
<dbReference type="Gene3D" id="3.40.50.150">
    <property type="entry name" value="Vaccinia Virus protein VP39"/>
    <property type="match status" value="1"/>
</dbReference>
<dbReference type="Gene3D" id="1.10.10.10">
    <property type="entry name" value="Winged helix-like DNA-binding domain superfamily/Winged helix DNA-binding domain"/>
    <property type="match status" value="2"/>
</dbReference>
<proteinExistence type="predicted"/>
<dbReference type="Pfam" id="PF13649">
    <property type="entry name" value="Methyltransf_25"/>
    <property type="match status" value="1"/>
</dbReference>
<sequence length="429" mass="47273">MHGSRVPTWVAVTRPIGTRIGSRVGKVSELPVLEPDEQRILGSLLEKQTTVPASYPLTASALRTACNQTSNREPVVDFDQETVERRARTLKERGLLRIVWADTGRRVLKYHQTLDELLGLDHDERAVLTVLLLRGEQAPGELRTRTQRLHEFRDRDEVEACLRRMAGRPQPLVRELERRPGQQDRRWVHLLGPVPQQVAAVATVVVDRESVIAEGGETRDGRVRASYDAVAVDYAEKFVDELRDLPFETWLLDRVLAHAAGRPVVEVGSGPGHVTAYLAEGGADATGIDLSPAMVAEARRRFPGPTFEVGDLRRLSRPPTSSGWAAVLAWYSLIHLAASELPDAVAALARPLDPGGWLVLAMHAGAEVRHLDEWLGHDVHLDAVLHEPAFVVGVVEGAGLVDVEWYVRGPVAARGETSQRLYVVGQKPA</sequence>
<dbReference type="InterPro" id="IPR007432">
    <property type="entry name" value="DUF480"/>
</dbReference>
<dbReference type="Pfam" id="PF04337">
    <property type="entry name" value="DUF480"/>
    <property type="match status" value="1"/>
</dbReference>
<accession>A0A4Q4ZJR5</accession>
<gene>
    <name evidence="2" type="ORF">EKO23_01405</name>
</gene>
<evidence type="ECO:0000259" key="1">
    <source>
        <dbReference type="Pfam" id="PF13649"/>
    </source>
</evidence>
<feature type="domain" description="Methyltransferase" evidence="1">
    <location>
        <begin position="264"/>
        <end position="356"/>
    </location>
</feature>
<keyword evidence="3" id="KW-1185">Reference proteome</keyword>
<dbReference type="SUPFAM" id="SSF53335">
    <property type="entry name" value="S-adenosyl-L-methionine-dependent methyltransferases"/>
    <property type="match status" value="1"/>
</dbReference>
<reference evidence="2 3" key="1">
    <citation type="submission" date="2019-01" db="EMBL/GenBank/DDBJ databases">
        <title>Nocardioides guangzhouensis sp. nov., an actinobacterium isolated from soil.</title>
        <authorList>
            <person name="Fu Y."/>
            <person name="Cai Y."/>
            <person name="Lin Z."/>
            <person name="Chen P."/>
        </authorList>
    </citation>
    <scope>NUCLEOTIDE SEQUENCE [LARGE SCALE GENOMIC DNA]</scope>
    <source>
        <strain evidence="2 3">130</strain>
    </source>
</reference>
<dbReference type="InterPro" id="IPR041698">
    <property type="entry name" value="Methyltransf_25"/>
</dbReference>
<dbReference type="PANTHER" id="PTHR38768:SF1">
    <property type="entry name" value="UPF0502 PROTEIN YCEH"/>
    <property type="match status" value="1"/>
</dbReference>
<dbReference type="InterPro" id="IPR036390">
    <property type="entry name" value="WH_DNA-bd_sf"/>
</dbReference>
<evidence type="ECO:0000313" key="2">
    <source>
        <dbReference type="EMBL" id="RYP88577.1"/>
    </source>
</evidence>
<comment type="caution">
    <text evidence="2">The sequence shown here is derived from an EMBL/GenBank/DDBJ whole genome shotgun (WGS) entry which is preliminary data.</text>
</comment>
<dbReference type="OrthoDB" id="9805171at2"/>
<dbReference type="AlphaFoldDB" id="A0A4Q4ZJR5"/>
<name>A0A4Q4ZJR5_9ACTN</name>
<dbReference type="PANTHER" id="PTHR38768">
    <property type="entry name" value="UPF0502 PROTEIN YCEH"/>
    <property type="match status" value="1"/>
</dbReference>
<dbReference type="CDD" id="cd02440">
    <property type="entry name" value="AdoMet_MTases"/>
    <property type="match status" value="1"/>
</dbReference>
<organism evidence="2 3">
    <name type="scientific">Nocardioides guangzhouensis</name>
    <dbReference type="NCBI Taxonomy" id="2497878"/>
    <lineage>
        <taxon>Bacteria</taxon>
        <taxon>Bacillati</taxon>
        <taxon>Actinomycetota</taxon>
        <taxon>Actinomycetes</taxon>
        <taxon>Propionibacteriales</taxon>
        <taxon>Nocardioidaceae</taxon>
        <taxon>Nocardioides</taxon>
    </lineage>
</organism>
<dbReference type="EMBL" id="SDKM01000002">
    <property type="protein sequence ID" value="RYP88577.1"/>
    <property type="molecule type" value="Genomic_DNA"/>
</dbReference>
<dbReference type="InterPro" id="IPR029063">
    <property type="entry name" value="SAM-dependent_MTases_sf"/>
</dbReference>
<protein>
    <submittedName>
        <fullName evidence="2">DUF480 domain-containing protein</fullName>
    </submittedName>
</protein>